<gene>
    <name evidence="2" type="ORF">NITFAB_1048</name>
    <name evidence="1" type="ORF">NTGZN8_20004</name>
</gene>
<dbReference type="EMBL" id="LS423452">
    <property type="protein sequence ID" value="SPS05458.1"/>
    <property type="molecule type" value="Genomic_DNA"/>
</dbReference>
<protein>
    <submittedName>
        <fullName evidence="2">Uncharacterized protein</fullName>
    </submittedName>
</protein>
<evidence type="ECO:0000313" key="2">
    <source>
        <dbReference type="EMBL" id="SPS05458.1"/>
    </source>
</evidence>
<proteinExistence type="predicted"/>
<evidence type="ECO:0000313" key="1">
    <source>
        <dbReference type="EMBL" id="CAE6711672.1"/>
    </source>
</evidence>
<name>A0A2X0QV47_9PROT</name>
<dbReference type="RefSeq" id="WP_213035796.1">
    <property type="nucleotide sequence ID" value="NZ_CAJNBL010000012.1"/>
</dbReference>
<dbReference type="EMBL" id="CAJNBL010000012">
    <property type="protein sequence ID" value="CAE6711672.1"/>
    <property type="molecule type" value="Genomic_DNA"/>
</dbReference>
<dbReference type="Proteomes" id="UP000675882">
    <property type="component" value="Unassembled WGS sequence"/>
</dbReference>
<reference evidence="2" key="1">
    <citation type="submission" date="2018-05" db="EMBL/GenBank/DDBJ databases">
        <authorList>
            <person name="Lanie J.A."/>
            <person name="Ng W.-L."/>
            <person name="Kazmierczak K.M."/>
            <person name="Andrzejewski T.M."/>
            <person name="Davidsen T.M."/>
            <person name="Wayne K.J."/>
            <person name="Tettelin H."/>
            <person name="Glass J.I."/>
            <person name="Rusch D."/>
            <person name="Podicherti R."/>
            <person name="Tsui H.-C.T."/>
            <person name="Winkler M.E."/>
        </authorList>
    </citation>
    <scope>NUCLEOTIDE SEQUENCE</scope>
    <source>
        <strain evidence="2">KNB</strain>
    </source>
</reference>
<dbReference type="AlphaFoldDB" id="A0A2X0QV47"/>
<organism evidence="2">
    <name type="scientific">Candidatus Nitrotoga fabula</name>
    <dbReference type="NCBI Taxonomy" id="2182327"/>
    <lineage>
        <taxon>Bacteria</taxon>
        <taxon>Pseudomonadati</taxon>
        <taxon>Pseudomonadota</taxon>
        <taxon>Betaproteobacteria</taxon>
        <taxon>Nitrosomonadales</taxon>
        <taxon>Gallionellaceae</taxon>
        <taxon>Candidatus Nitrotoga</taxon>
    </lineage>
</organism>
<reference evidence="1" key="2">
    <citation type="submission" date="2021-02" db="EMBL/GenBank/DDBJ databases">
        <authorList>
            <person name="Han P."/>
        </authorList>
    </citation>
    <scope>NUCLEOTIDE SEQUENCE</scope>
    <source>
        <strain evidence="1">Candidatus Nitrotoga sp. ZN8</strain>
    </source>
</reference>
<sequence>MVTINPAISLEPKSTSNVVRVAVPASVHNNLEMIQKVQREILGKLGCLACCSGWDIRFDFQKQFVVDKNMNIKEIAR</sequence>
<accession>A0A2X0QV47</accession>
<keyword evidence="3" id="KW-1185">Reference proteome</keyword>
<evidence type="ECO:0000313" key="3">
    <source>
        <dbReference type="Proteomes" id="UP000675882"/>
    </source>
</evidence>